<keyword evidence="1" id="KW-0732">Signal</keyword>
<feature type="signal peptide" evidence="1">
    <location>
        <begin position="1"/>
        <end position="26"/>
    </location>
</feature>
<dbReference type="RefSeq" id="WP_264069408.1">
    <property type="nucleotide sequence ID" value="NZ_JACKTY010000032.1"/>
</dbReference>
<evidence type="ECO:0008006" key="4">
    <source>
        <dbReference type="Google" id="ProtNLM"/>
    </source>
</evidence>
<dbReference type="EMBL" id="JACKTY010000032">
    <property type="protein sequence ID" value="MCV7228293.1"/>
    <property type="molecule type" value="Genomic_DNA"/>
</dbReference>
<comment type="caution">
    <text evidence="2">The sequence shown here is derived from an EMBL/GenBank/DDBJ whole genome shotgun (WGS) entry which is preliminary data.</text>
</comment>
<name>A0ABT3CFN6_9MYCO</name>
<gene>
    <name evidence="2" type="ORF">H7J73_19970</name>
</gene>
<organism evidence="2 3">
    <name type="scientific">Mycolicibacterium komossense</name>
    <dbReference type="NCBI Taxonomy" id="1779"/>
    <lineage>
        <taxon>Bacteria</taxon>
        <taxon>Bacillati</taxon>
        <taxon>Actinomycetota</taxon>
        <taxon>Actinomycetes</taxon>
        <taxon>Mycobacteriales</taxon>
        <taxon>Mycobacteriaceae</taxon>
        <taxon>Mycolicibacterium</taxon>
    </lineage>
</organism>
<evidence type="ECO:0000313" key="2">
    <source>
        <dbReference type="EMBL" id="MCV7228293.1"/>
    </source>
</evidence>
<protein>
    <recommendedName>
        <fullName evidence="4">Haemophore haem-binding domain-containing protein</fullName>
    </recommendedName>
</protein>
<keyword evidence="3" id="KW-1185">Reference proteome</keyword>
<feature type="chain" id="PRO_5045485099" description="Haemophore haem-binding domain-containing protein" evidence="1">
    <location>
        <begin position="27"/>
        <end position="96"/>
    </location>
</feature>
<evidence type="ECO:0000256" key="1">
    <source>
        <dbReference type="SAM" id="SignalP"/>
    </source>
</evidence>
<evidence type="ECO:0000313" key="3">
    <source>
        <dbReference type="Proteomes" id="UP001526201"/>
    </source>
</evidence>
<dbReference type="Proteomes" id="UP001526201">
    <property type="component" value="Unassembled WGS sequence"/>
</dbReference>
<reference evidence="2 3" key="1">
    <citation type="journal article" date="2022" name="BMC Genomics">
        <title>Comparative genome analysis of mycobacteria focusing on tRNA and non-coding RNA.</title>
        <authorList>
            <person name="Behra P.R.K."/>
            <person name="Pettersson B.M.F."/>
            <person name="Ramesh M."/>
            <person name="Das S."/>
            <person name="Dasgupta S."/>
            <person name="Kirsebom L.A."/>
        </authorList>
    </citation>
    <scope>NUCLEOTIDE SEQUENCE [LARGE SCALE GENOMIC DNA]</scope>
    <source>
        <strain evidence="2 3">DSM 44078</strain>
    </source>
</reference>
<sequence>MVRAFVGIVIAIAPGVVALLRPAAQAAAPAEIAPQHSEQQVADAKKAVCEAYDKAYAALAGSDGQSSTDPNVQLIIALNTRLATHVNSDYLRQALT</sequence>
<proteinExistence type="predicted"/>
<accession>A0ABT3CFN6</accession>